<protein>
    <submittedName>
        <fullName evidence="9">Iron ABC transporter permease</fullName>
    </submittedName>
</protein>
<gene>
    <name evidence="9" type="ORF">HLH48_19355</name>
</gene>
<sequence length="343" mass="34746">MTGQDRAVRLPPPIFLCGLALALCLSLLASLDIGATGVGLRAAWAGSGDGMAWTVLSRIRAPRVAMAALTGAALGVAGTIMQGLFRNPLADPSLIGVSPGSALATALVIVAGGAAGLPGGLGLWSVPFAGMAGGFATTALLYVFATRNGVTSIGTILLAGVAFGAFSGALTGILIFRANDQALRDLTFWTMGSLAGTSWRNVMLVTPFLAFGLLATLGLVRPLNALLLGEEDARLMGYPVERTKRLAMLAVAAMVGATVSIVGAIGFVGVVVPHLVRLATGPDHRLVLPASALLGATLLTLSDSLARVIAAPAEVPVGIVTAVLGAPAFVWLLTRTHDPDMPS</sequence>
<comment type="caution">
    <text evidence="9">The sequence shown here is derived from an EMBL/GenBank/DDBJ whole genome shotgun (WGS) entry which is preliminary data.</text>
</comment>
<feature type="transmembrane region" description="Helical" evidence="8">
    <location>
        <begin position="65"/>
        <end position="85"/>
    </location>
</feature>
<dbReference type="EMBL" id="JABEQJ010000035">
    <property type="protein sequence ID" value="MBB2162289.1"/>
    <property type="molecule type" value="Genomic_DNA"/>
</dbReference>
<evidence type="ECO:0000256" key="6">
    <source>
        <dbReference type="ARBA" id="ARBA00022989"/>
    </source>
</evidence>
<evidence type="ECO:0000256" key="3">
    <source>
        <dbReference type="ARBA" id="ARBA00022448"/>
    </source>
</evidence>
<dbReference type="GO" id="GO:0022857">
    <property type="term" value="F:transmembrane transporter activity"/>
    <property type="evidence" value="ECO:0007669"/>
    <property type="project" value="InterPro"/>
</dbReference>
<evidence type="ECO:0000313" key="9">
    <source>
        <dbReference type="EMBL" id="MBB2162289.1"/>
    </source>
</evidence>
<evidence type="ECO:0000256" key="2">
    <source>
        <dbReference type="ARBA" id="ARBA00007935"/>
    </source>
</evidence>
<feature type="transmembrane region" description="Helical" evidence="8">
    <location>
        <begin position="198"/>
        <end position="220"/>
    </location>
</feature>
<feature type="transmembrane region" description="Helical" evidence="8">
    <location>
        <begin position="246"/>
        <end position="272"/>
    </location>
</feature>
<dbReference type="Pfam" id="PF01032">
    <property type="entry name" value="FecCD"/>
    <property type="match status" value="1"/>
</dbReference>
<comment type="similarity">
    <text evidence="2">Belongs to the binding-protein-dependent transport system permease family. FecCD subfamily.</text>
</comment>
<dbReference type="GO" id="GO:0005886">
    <property type="term" value="C:plasma membrane"/>
    <property type="evidence" value="ECO:0007669"/>
    <property type="project" value="UniProtKB-SubCell"/>
</dbReference>
<dbReference type="PANTHER" id="PTHR30472">
    <property type="entry name" value="FERRIC ENTEROBACTIN TRANSPORT SYSTEM PERMEASE PROTEIN"/>
    <property type="match status" value="1"/>
</dbReference>
<keyword evidence="4" id="KW-1003">Cell membrane</keyword>
<feature type="transmembrane region" description="Helical" evidence="8">
    <location>
        <begin position="97"/>
        <end position="117"/>
    </location>
</feature>
<name>A0A7W4IGD9_9PROT</name>
<organism evidence="9 10">
    <name type="scientific">Gluconacetobacter sacchari</name>
    <dbReference type="NCBI Taxonomy" id="92759"/>
    <lineage>
        <taxon>Bacteria</taxon>
        <taxon>Pseudomonadati</taxon>
        <taxon>Pseudomonadota</taxon>
        <taxon>Alphaproteobacteria</taxon>
        <taxon>Acetobacterales</taxon>
        <taxon>Acetobacteraceae</taxon>
        <taxon>Gluconacetobacter</taxon>
    </lineage>
</organism>
<feature type="transmembrane region" description="Helical" evidence="8">
    <location>
        <begin position="313"/>
        <end position="333"/>
    </location>
</feature>
<dbReference type="SUPFAM" id="SSF81345">
    <property type="entry name" value="ABC transporter involved in vitamin B12 uptake, BtuC"/>
    <property type="match status" value="1"/>
</dbReference>
<evidence type="ECO:0000256" key="1">
    <source>
        <dbReference type="ARBA" id="ARBA00004651"/>
    </source>
</evidence>
<keyword evidence="7 8" id="KW-0472">Membrane</keyword>
<evidence type="ECO:0000256" key="5">
    <source>
        <dbReference type="ARBA" id="ARBA00022692"/>
    </source>
</evidence>
<dbReference type="Proteomes" id="UP000589085">
    <property type="component" value="Unassembled WGS sequence"/>
</dbReference>
<accession>A0A7W4IGD9</accession>
<feature type="transmembrane region" description="Helical" evidence="8">
    <location>
        <begin position="123"/>
        <end position="144"/>
    </location>
</feature>
<dbReference type="AlphaFoldDB" id="A0A7W4IGD9"/>
<dbReference type="CDD" id="cd06550">
    <property type="entry name" value="TM_ABC_iron-siderophores_like"/>
    <property type="match status" value="1"/>
</dbReference>
<reference evidence="9 10" key="1">
    <citation type="submission" date="2020-04" db="EMBL/GenBank/DDBJ databases">
        <title>Description of novel Gluconacetobacter.</title>
        <authorList>
            <person name="Sombolestani A."/>
        </authorList>
    </citation>
    <scope>NUCLEOTIDE SEQUENCE [LARGE SCALE GENOMIC DNA]</scope>
    <source>
        <strain evidence="9 10">LMG 19747</strain>
    </source>
</reference>
<feature type="transmembrane region" description="Helical" evidence="8">
    <location>
        <begin position="284"/>
        <end position="301"/>
    </location>
</feature>
<keyword evidence="5 8" id="KW-0812">Transmembrane</keyword>
<evidence type="ECO:0000256" key="4">
    <source>
        <dbReference type="ARBA" id="ARBA00022475"/>
    </source>
</evidence>
<dbReference type="GO" id="GO:0033214">
    <property type="term" value="P:siderophore-iron import into cell"/>
    <property type="evidence" value="ECO:0007669"/>
    <property type="project" value="TreeGrafter"/>
</dbReference>
<dbReference type="Gene3D" id="1.10.3470.10">
    <property type="entry name" value="ABC transporter involved in vitamin B12 uptake, BtuC"/>
    <property type="match status" value="1"/>
</dbReference>
<evidence type="ECO:0000313" key="10">
    <source>
        <dbReference type="Proteomes" id="UP000589085"/>
    </source>
</evidence>
<proteinExistence type="inferred from homology"/>
<evidence type="ECO:0000256" key="7">
    <source>
        <dbReference type="ARBA" id="ARBA00023136"/>
    </source>
</evidence>
<feature type="transmembrane region" description="Helical" evidence="8">
    <location>
        <begin position="156"/>
        <end position="178"/>
    </location>
</feature>
<dbReference type="InterPro" id="IPR000522">
    <property type="entry name" value="ABC_transptr_permease_BtuC"/>
</dbReference>
<evidence type="ECO:0000256" key="8">
    <source>
        <dbReference type="SAM" id="Phobius"/>
    </source>
</evidence>
<keyword evidence="6 8" id="KW-1133">Transmembrane helix</keyword>
<dbReference type="InterPro" id="IPR037294">
    <property type="entry name" value="ABC_BtuC-like"/>
</dbReference>
<dbReference type="PANTHER" id="PTHR30472:SF25">
    <property type="entry name" value="ABC TRANSPORTER PERMEASE PROTEIN MJ0876-RELATED"/>
    <property type="match status" value="1"/>
</dbReference>
<keyword evidence="3" id="KW-0813">Transport</keyword>
<dbReference type="FunFam" id="1.10.3470.10:FF:000001">
    <property type="entry name" value="Vitamin B12 ABC transporter permease BtuC"/>
    <property type="match status" value="1"/>
</dbReference>
<comment type="subcellular location">
    <subcellularLocation>
        <location evidence="1">Cell membrane</location>
        <topology evidence="1">Multi-pass membrane protein</topology>
    </subcellularLocation>
</comment>
<dbReference type="RefSeq" id="WP_182999114.1">
    <property type="nucleotide sequence ID" value="NZ_JABEQJ010000035.1"/>
</dbReference>